<evidence type="ECO:0000256" key="1">
    <source>
        <dbReference type="SAM" id="MobiDB-lite"/>
    </source>
</evidence>
<organism evidence="2">
    <name type="scientific">freshwater metagenome</name>
    <dbReference type="NCBI Taxonomy" id="449393"/>
    <lineage>
        <taxon>unclassified sequences</taxon>
        <taxon>metagenomes</taxon>
        <taxon>ecological metagenomes</taxon>
    </lineage>
</organism>
<reference evidence="2" key="1">
    <citation type="submission" date="2020-05" db="EMBL/GenBank/DDBJ databases">
        <authorList>
            <person name="Chiriac C."/>
            <person name="Salcher M."/>
            <person name="Ghai R."/>
            <person name="Kavagutti S V."/>
        </authorList>
    </citation>
    <scope>NUCLEOTIDE SEQUENCE</scope>
</reference>
<accession>A0A6J6GU31</accession>
<proteinExistence type="predicted"/>
<evidence type="ECO:0000313" key="2">
    <source>
        <dbReference type="EMBL" id="CAB4602574.1"/>
    </source>
</evidence>
<dbReference type="SUPFAM" id="SSF53335">
    <property type="entry name" value="S-adenosyl-L-methionine-dependent methyltransferases"/>
    <property type="match status" value="1"/>
</dbReference>
<name>A0A6J6GU31_9ZZZZ</name>
<feature type="compositionally biased region" description="Polar residues" evidence="1">
    <location>
        <begin position="176"/>
        <end position="187"/>
    </location>
</feature>
<sequence length="187" mass="20324">MTNRTRRFPVRVENEFARRHGQMVAGSVGDVLDLDDPGARAVLLAAMADPGTVARFDAIVSVGQLIRFPDLSSAVGGIERLLRPRGIAFIVETIDPPNLLATIATSVWSRTRPVRGFHLGRDVAAVVRSGAFLIDTIERFSIPTLIYPLRHAVSIRAVRRGTQDVSPPAADETVNDESTSKVTEATR</sequence>
<dbReference type="AlphaFoldDB" id="A0A6J6GU31"/>
<gene>
    <name evidence="2" type="ORF">UFOPK1835_00526</name>
</gene>
<dbReference type="Gene3D" id="3.40.50.150">
    <property type="entry name" value="Vaccinia Virus protein VP39"/>
    <property type="match status" value="1"/>
</dbReference>
<dbReference type="InterPro" id="IPR029063">
    <property type="entry name" value="SAM-dependent_MTases_sf"/>
</dbReference>
<protein>
    <submittedName>
        <fullName evidence="2">Unannotated protein</fullName>
    </submittedName>
</protein>
<dbReference type="EMBL" id="CAEZUP010000014">
    <property type="protein sequence ID" value="CAB4602574.1"/>
    <property type="molecule type" value="Genomic_DNA"/>
</dbReference>
<feature type="region of interest" description="Disordered" evidence="1">
    <location>
        <begin position="164"/>
        <end position="187"/>
    </location>
</feature>